<dbReference type="InterPro" id="IPR006283">
    <property type="entry name" value="ThiL-like"/>
</dbReference>
<dbReference type="InterPro" id="IPR016188">
    <property type="entry name" value="PurM-like_N"/>
</dbReference>
<gene>
    <name evidence="2" type="primary">thiL</name>
    <name evidence="5" type="ORF">SAMN02745172_00235</name>
</gene>
<dbReference type="NCBIfam" id="TIGR01379">
    <property type="entry name" value="thiL"/>
    <property type="match status" value="1"/>
</dbReference>
<dbReference type="Pfam" id="PF00586">
    <property type="entry name" value="AIRS"/>
    <property type="match status" value="1"/>
</dbReference>
<keyword evidence="1 2" id="KW-0784">Thiamine biosynthesis</keyword>
<protein>
    <recommendedName>
        <fullName evidence="2">Thiamine-monophosphate kinase</fullName>
        <shortName evidence="2">TMP kinase</shortName>
        <shortName evidence="2">Thiamine-phosphate kinase</shortName>
        <ecNumber evidence="2">2.7.4.16</ecNumber>
    </recommendedName>
</protein>
<dbReference type="PANTHER" id="PTHR30270">
    <property type="entry name" value="THIAMINE-MONOPHOSPHATE KINASE"/>
    <property type="match status" value="1"/>
</dbReference>
<evidence type="ECO:0000259" key="4">
    <source>
        <dbReference type="Pfam" id="PF02769"/>
    </source>
</evidence>
<keyword evidence="2" id="KW-0067">ATP-binding</keyword>
<comment type="catalytic activity">
    <reaction evidence="2">
        <text>thiamine phosphate + ATP = thiamine diphosphate + ADP</text>
        <dbReference type="Rhea" id="RHEA:15913"/>
        <dbReference type="ChEBI" id="CHEBI:30616"/>
        <dbReference type="ChEBI" id="CHEBI:37575"/>
        <dbReference type="ChEBI" id="CHEBI:58937"/>
        <dbReference type="ChEBI" id="CHEBI:456216"/>
        <dbReference type="EC" id="2.7.4.16"/>
    </reaction>
</comment>
<comment type="similarity">
    <text evidence="2">Belongs to the thiamine-monophosphate kinase family.</text>
</comment>
<dbReference type="SUPFAM" id="SSF56042">
    <property type="entry name" value="PurM C-terminal domain-like"/>
    <property type="match status" value="1"/>
</dbReference>
<feature type="binding site" evidence="2">
    <location>
        <position position="74"/>
    </location>
    <ligand>
        <name>Mg(2+)</name>
        <dbReference type="ChEBI" id="CHEBI:18420"/>
        <label>3</label>
    </ligand>
</feature>
<dbReference type="InterPro" id="IPR010918">
    <property type="entry name" value="PurM-like_C_dom"/>
</dbReference>
<name>A0A1M7Z5P2_9HYPH</name>
<dbReference type="EMBL" id="FRXO01000001">
    <property type="protein sequence ID" value="SHO60267.1"/>
    <property type="molecule type" value="Genomic_DNA"/>
</dbReference>
<feature type="binding site" evidence="2">
    <location>
        <position position="53"/>
    </location>
    <ligand>
        <name>substrate</name>
    </ligand>
</feature>
<feature type="binding site" evidence="2">
    <location>
        <begin position="121"/>
        <end position="122"/>
    </location>
    <ligand>
        <name>ATP</name>
        <dbReference type="ChEBI" id="CHEBI:30616"/>
    </ligand>
</feature>
<proteinExistence type="inferred from homology"/>
<feature type="binding site" evidence="2">
    <location>
        <position position="29"/>
    </location>
    <ligand>
        <name>Mg(2+)</name>
        <dbReference type="ChEBI" id="CHEBI:18420"/>
        <label>4</label>
    </ligand>
</feature>
<dbReference type="Pfam" id="PF02769">
    <property type="entry name" value="AIRS_C"/>
    <property type="match status" value="1"/>
</dbReference>
<keyword evidence="2" id="KW-0547">Nucleotide-binding</keyword>
<evidence type="ECO:0000259" key="3">
    <source>
        <dbReference type="Pfam" id="PF00586"/>
    </source>
</evidence>
<keyword evidence="2" id="KW-0460">Magnesium</keyword>
<dbReference type="InterPro" id="IPR036676">
    <property type="entry name" value="PurM-like_C_sf"/>
</dbReference>
<evidence type="ECO:0000313" key="5">
    <source>
        <dbReference type="EMBL" id="SHO60267.1"/>
    </source>
</evidence>
<dbReference type="STRING" id="1123029.SAMN02745172_00235"/>
<dbReference type="GO" id="GO:0000287">
    <property type="term" value="F:magnesium ion binding"/>
    <property type="evidence" value="ECO:0007669"/>
    <property type="project" value="UniProtKB-UniRule"/>
</dbReference>
<dbReference type="GO" id="GO:0005524">
    <property type="term" value="F:ATP binding"/>
    <property type="evidence" value="ECO:0007669"/>
    <property type="project" value="UniProtKB-UniRule"/>
</dbReference>
<dbReference type="Gene3D" id="3.30.1330.10">
    <property type="entry name" value="PurM-like, N-terminal domain"/>
    <property type="match status" value="1"/>
</dbReference>
<feature type="domain" description="PurM-like C-terminal" evidence="4">
    <location>
        <begin position="152"/>
        <end position="309"/>
    </location>
</feature>
<accession>A0A1M7Z5P2</accession>
<feature type="binding site" evidence="2">
    <location>
        <position position="220"/>
    </location>
    <ligand>
        <name>ATP</name>
        <dbReference type="ChEBI" id="CHEBI:30616"/>
    </ligand>
</feature>
<feature type="binding site" evidence="2">
    <location>
        <position position="327"/>
    </location>
    <ligand>
        <name>substrate</name>
    </ligand>
</feature>
<dbReference type="PANTHER" id="PTHR30270:SF0">
    <property type="entry name" value="THIAMINE-MONOPHOSPHATE KINASE"/>
    <property type="match status" value="1"/>
</dbReference>
<comment type="caution">
    <text evidence="2">Lacks conserved residue(s) required for the propagation of feature annotation.</text>
</comment>
<feature type="binding site" evidence="2">
    <location>
        <position position="46"/>
    </location>
    <ligand>
        <name>Mg(2+)</name>
        <dbReference type="ChEBI" id="CHEBI:18420"/>
        <label>2</label>
    </ligand>
</feature>
<comment type="pathway">
    <text evidence="2">Cofactor biosynthesis; thiamine diphosphate biosynthesis; thiamine diphosphate from thiamine phosphate: step 1/1.</text>
</comment>
<evidence type="ECO:0000256" key="2">
    <source>
        <dbReference type="HAMAP-Rule" id="MF_02128"/>
    </source>
</evidence>
<dbReference type="GO" id="GO:0009228">
    <property type="term" value="P:thiamine biosynthetic process"/>
    <property type="evidence" value="ECO:0007669"/>
    <property type="project" value="UniProtKB-KW"/>
</dbReference>
<feature type="binding site" evidence="2">
    <location>
        <position position="46"/>
    </location>
    <ligand>
        <name>Mg(2+)</name>
        <dbReference type="ChEBI" id="CHEBI:18420"/>
        <label>1</label>
    </ligand>
</feature>
<dbReference type="HAMAP" id="MF_02128">
    <property type="entry name" value="TMP_kinase"/>
    <property type="match status" value="1"/>
</dbReference>
<reference evidence="5 6" key="1">
    <citation type="submission" date="2016-12" db="EMBL/GenBank/DDBJ databases">
        <authorList>
            <person name="Song W.-J."/>
            <person name="Kurnit D.M."/>
        </authorList>
    </citation>
    <scope>NUCLEOTIDE SEQUENCE [LARGE SCALE GENOMIC DNA]</scope>
    <source>
        <strain evidence="5 6">DSM 19599</strain>
    </source>
</reference>
<keyword evidence="2" id="KW-0479">Metal-binding</keyword>
<feature type="binding site" evidence="2">
    <location>
        <position position="270"/>
    </location>
    <ligand>
        <name>substrate</name>
    </ligand>
</feature>
<evidence type="ECO:0000256" key="1">
    <source>
        <dbReference type="ARBA" id="ARBA00022977"/>
    </source>
</evidence>
<feature type="binding site" evidence="2">
    <location>
        <position position="122"/>
    </location>
    <ligand>
        <name>Mg(2+)</name>
        <dbReference type="ChEBI" id="CHEBI:18420"/>
        <label>1</label>
    </ligand>
</feature>
<dbReference type="PIRSF" id="PIRSF005303">
    <property type="entry name" value="Thiam_monoph_kin"/>
    <property type="match status" value="1"/>
</dbReference>
<comment type="function">
    <text evidence="2">Catalyzes the ATP-dependent phosphorylation of thiamine-monophosphate (TMP) to form thiamine-pyrophosphate (TPP), the active form of vitamin B1.</text>
</comment>
<dbReference type="InterPro" id="IPR036921">
    <property type="entry name" value="PurM-like_N_sf"/>
</dbReference>
<dbReference type="CDD" id="cd02194">
    <property type="entry name" value="ThiL"/>
    <property type="match status" value="1"/>
</dbReference>
<comment type="miscellaneous">
    <text evidence="2">Reaction mechanism of ThiL seems to utilize a direct, inline transfer of the gamma-phosphate of ATP to TMP rather than a phosphorylated enzyme intermediate.</text>
</comment>
<feature type="binding site" evidence="2">
    <location>
        <position position="74"/>
    </location>
    <ligand>
        <name>Mg(2+)</name>
        <dbReference type="ChEBI" id="CHEBI:18420"/>
        <label>4</label>
    </ligand>
</feature>
<dbReference type="AlphaFoldDB" id="A0A1M7Z5P2"/>
<dbReference type="GO" id="GO:0009229">
    <property type="term" value="P:thiamine diphosphate biosynthetic process"/>
    <property type="evidence" value="ECO:0007669"/>
    <property type="project" value="UniProtKB-UniRule"/>
</dbReference>
<feature type="binding site" evidence="2">
    <location>
        <position position="74"/>
    </location>
    <ligand>
        <name>Mg(2+)</name>
        <dbReference type="ChEBI" id="CHEBI:18420"/>
        <label>2</label>
    </ligand>
</feature>
<keyword evidence="6" id="KW-1185">Reference proteome</keyword>
<feature type="domain" description="PurM-like N-terminal" evidence="3">
    <location>
        <begin position="28"/>
        <end position="140"/>
    </location>
</feature>
<organism evidence="5 6">
    <name type="scientific">Pseudoxanthobacter soli DSM 19599</name>
    <dbReference type="NCBI Taxonomy" id="1123029"/>
    <lineage>
        <taxon>Bacteria</taxon>
        <taxon>Pseudomonadati</taxon>
        <taxon>Pseudomonadota</taxon>
        <taxon>Alphaproteobacteria</taxon>
        <taxon>Hyphomicrobiales</taxon>
        <taxon>Segnochrobactraceae</taxon>
        <taxon>Pseudoxanthobacter</taxon>
    </lineage>
</organism>
<feature type="binding site" evidence="2">
    <location>
        <position position="221"/>
    </location>
    <ligand>
        <name>Mg(2+)</name>
        <dbReference type="ChEBI" id="CHEBI:18420"/>
        <label>5</label>
    </ligand>
</feature>
<keyword evidence="2" id="KW-0808">Transferase</keyword>
<dbReference type="RefSeq" id="WP_073625373.1">
    <property type="nucleotide sequence ID" value="NZ_FRXO01000001.1"/>
</dbReference>
<feature type="binding site" evidence="2">
    <location>
        <position position="45"/>
    </location>
    <ligand>
        <name>Mg(2+)</name>
        <dbReference type="ChEBI" id="CHEBI:18420"/>
        <label>1</label>
    </ligand>
</feature>
<feature type="binding site" evidence="2">
    <location>
        <position position="218"/>
    </location>
    <ligand>
        <name>Mg(2+)</name>
        <dbReference type="ChEBI" id="CHEBI:18420"/>
        <label>3</label>
    </ligand>
</feature>
<feature type="binding site" evidence="2">
    <location>
        <position position="44"/>
    </location>
    <ligand>
        <name>Mg(2+)</name>
        <dbReference type="ChEBI" id="CHEBI:18420"/>
        <label>4</label>
    </ligand>
</feature>
<dbReference type="SUPFAM" id="SSF55326">
    <property type="entry name" value="PurM N-terminal domain-like"/>
    <property type="match status" value="1"/>
</dbReference>
<feature type="binding site" evidence="2">
    <location>
        <position position="148"/>
    </location>
    <ligand>
        <name>ATP</name>
        <dbReference type="ChEBI" id="CHEBI:30616"/>
    </ligand>
</feature>
<dbReference type="UniPathway" id="UPA00060">
    <property type="reaction ID" value="UER00142"/>
</dbReference>
<feature type="binding site" evidence="2">
    <location>
        <position position="29"/>
    </location>
    <ligand>
        <name>Mg(2+)</name>
        <dbReference type="ChEBI" id="CHEBI:18420"/>
        <label>3</label>
    </ligand>
</feature>
<keyword evidence="2 5" id="KW-0418">Kinase</keyword>
<dbReference type="Proteomes" id="UP000186406">
    <property type="component" value="Unassembled WGS sequence"/>
</dbReference>
<sequence length="330" mass="33347">MTRPGEDDLIARYLAPLATDPGAAGLTDDAAVIAADPDHDLVVTTDAIAAGIHFFADDPPAAIARKALRVNLSDIAAKGAVPRGYLLTLALPSDWTEHWLADFVGGLAADQAEFACPLLGGDTIRSPGGLVVSVTCFGSVPREAAVRRGGARPGDRLFVTGTIGDAALGLHLRRDPAAAGRCGLDPADIAHLHDRYLLPRPRSAAAAAVCGFASAAMDISDGLVGDLGRMCRAAGVSARVHAERVPLSPGAARMLAADPALIGTALGGGDDYEILCAVPPDSAAGFTASLARAGIAVAGIGEIGPGPAAVTVVDAGGRPLPLGLGRYEHF</sequence>
<dbReference type="Gene3D" id="3.90.650.10">
    <property type="entry name" value="PurM-like C-terminal domain"/>
    <property type="match status" value="1"/>
</dbReference>
<evidence type="ECO:0000313" key="6">
    <source>
        <dbReference type="Proteomes" id="UP000186406"/>
    </source>
</evidence>
<dbReference type="GO" id="GO:0009030">
    <property type="term" value="F:thiamine-phosphate kinase activity"/>
    <property type="evidence" value="ECO:0007669"/>
    <property type="project" value="UniProtKB-UniRule"/>
</dbReference>
<dbReference type="EC" id="2.7.4.16" evidence="2"/>